<evidence type="ECO:0000259" key="5">
    <source>
        <dbReference type="Pfam" id="PF03177"/>
    </source>
</evidence>
<dbReference type="InterPro" id="IPR007187">
    <property type="entry name" value="Nucleoporin_Nup133/Nup155_C"/>
</dbReference>
<organism evidence="7">
    <name type="scientific">Arcella intermedia</name>
    <dbReference type="NCBI Taxonomy" id="1963864"/>
    <lineage>
        <taxon>Eukaryota</taxon>
        <taxon>Amoebozoa</taxon>
        <taxon>Tubulinea</taxon>
        <taxon>Elardia</taxon>
        <taxon>Arcellinida</taxon>
        <taxon>Sphaerothecina</taxon>
        <taxon>Arcellidae</taxon>
        <taxon>Arcella</taxon>
    </lineage>
</organism>
<dbReference type="GO" id="GO:0017056">
    <property type="term" value="F:structural constituent of nuclear pore"/>
    <property type="evidence" value="ECO:0007669"/>
    <property type="project" value="InterPro"/>
</dbReference>
<dbReference type="EMBL" id="GIBP01000190">
    <property type="protein sequence ID" value="NDV29159.1"/>
    <property type="molecule type" value="Transcribed_RNA"/>
</dbReference>
<dbReference type="PANTHER" id="PTHR10350:SF6">
    <property type="entry name" value="NUCLEAR PORE COMPLEX PROTEIN NUP155"/>
    <property type="match status" value="1"/>
</dbReference>
<dbReference type="Gene3D" id="1.20.58.1780">
    <property type="match status" value="1"/>
</dbReference>
<comment type="similarity">
    <text evidence="2">Belongs to the non-repetitive/WGA-negative nucleoporin family.</text>
</comment>
<comment type="subcellular location">
    <subcellularLocation>
        <location evidence="1">Nucleus</location>
    </subcellularLocation>
</comment>
<accession>A0A6B2KWQ8</accession>
<dbReference type="InterPro" id="IPR014908">
    <property type="entry name" value="Nucleoporin_Nup133/Nup155_N"/>
</dbReference>
<dbReference type="PANTHER" id="PTHR10350">
    <property type="entry name" value="NUCLEAR PORE COMPLEX PROTEIN NUP155"/>
    <property type="match status" value="1"/>
</dbReference>
<dbReference type="Pfam" id="PF03177">
    <property type="entry name" value="Nucleoporin_C"/>
    <property type="match status" value="1"/>
</dbReference>
<keyword evidence="3" id="KW-0813">Transport</keyword>
<feature type="domain" description="Nucleoporin Nup133/Nup155-like N-terminal" evidence="6">
    <location>
        <begin position="13"/>
        <end position="356"/>
    </location>
</feature>
<evidence type="ECO:0000256" key="3">
    <source>
        <dbReference type="ARBA" id="ARBA00022448"/>
    </source>
</evidence>
<evidence type="ECO:0000313" key="7">
    <source>
        <dbReference type="EMBL" id="NDV29159.1"/>
    </source>
</evidence>
<dbReference type="Pfam" id="PF08801">
    <property type="entry name" value="Nucleoporin_N"/>
    <property type="match status" value="1"/>
</dbReference>
<feature type="domain" description="Nucleoporin Nup133/Nup155-like C-terminal" evidence="5">
    <location>
        <begin position="435"/>
        <end position="1056"/>
    </location>
</feature>
<dbReference type="GO" id="GO:0044611">
    <property type="term" value="C:nuclear pore inner ring"/>
    <property type="evidence" value="ECO:0007669"/>
    <property type="project" value="TreeGrafter"/>
</dbReference>
<keyword evidence="4" id="KW-0539">Nucleus</keyword>
<dbReference type="GO" id="GO:0006606">
    <property type="term" value="P:protein import into nucleus"/>
    <property type="evidence" value="ECO:0007669"/>
    <property type="project" value="TreeGrafter"/>
</dbReference>
<evidence type="ECO:0008006" key="8">
    <source>
        <dbReference type="Google" id="ProtNLM"/>
    </source>
</evidence>
<sequence>MDGTHEMLEPMQGDIISVSLVAPKRDIFREEIKNLLVLVSLSEITLYTVGPHEILEKSEYTIPTDNIKFLKVVGTKNGRVFMCGSDGELYELDYSRQDTWFRKKARKKNVSSTVFNSWITLPSYLRLYSPQSLQDIILDETNRCLYAVTSQSEIQVYYMGDGGNEMYLSSTYTGLRKSALAAEPELKALPPDSFDILHLEILTRESSTYTLLLIAKCGVRFFFSLVLGGNTRFLVLKHIRFPYTSTSKLGATAPIPMGLVCVGYSQGFFIYTGSAEKPADKVVGISPMLTAEGSFVESVSYLTKLFKGNKPIDIAERPMSQVVDHPLLPAESFVLKNEYALQHCFPRRQFILLTRDSISFVSKVRPIDELQSLLQLPVDSNEIRRFTETCELKELCAMCIAICVNCVPSQDSFNAASTLRPKALSVFYKYGTDSISFQGLLLYFSRVVRPIWDVDLIKIVISNAHTLYLPDIDEIHFERVEFFLTNLRDFLLDISFTDPPVQKKTPSNHFMTLLNRTLETIFFWRMLLSINISKLLSSLDKETISLLSGLKFSSLATTQEGLNLCTVFATALYSNDDIISHTFPPVEDLPRQCPSLFTIDNTLYFKGFEQLRCARNSPPEDRYIPLRESLEQFLKIPHVIIQSRYTLSDLCNQYKSLYFYYGIIHLSLACAKASDTVGVGLTWFKEGKGDLIENGKNAYRLRLECYTIILNMLNYLNEHHLQEELNDSFKIVRKSSDELFHYTFYEWCVNNNLVDAEFLHLNYPHLKEFLERFSTPKKRAWNLLWKFYVSHDLLNSASEVLLNLADEENEVTPLQERVDYLSRALGLVQVPGDALSHHRLRFLHEKIEMAELQRGILAEAEKLPKEEKVKVTNHLNRGLYSASELCKICFRHGLPESALHLVFSTKETLPITLITKIWTSLIHELVKADPQVDHIAEKVKYLGHKFSASPSVFPLGTLIPILEKLNFTVLKRADPQKRLWVMDTLLDIGIPHDVLFREYSKIIQICDLDKPKNAQKMKHYVDEVIYMMEESWIKKLYLLTTKQSEAEKILLLECLESLSFNLRIRHYPGLKEQLQLLNQLAQMIQDHDS</sequence>
<dbReference type="InterPro" id="IPR042533">
    <property type="entry name" value="Nucleoporin_Nup155_C_1"/>
</dbReference>
<dbReference type="InterPro" id="IPR004870">
    <property type="entry name" value="Nucleoporin_Nup155"/>
</dbReference>
<dbReference type="GO" id="GO:0006405">
    <property type="term" value="P:RNA export from nucleus"/>
    <property type="evidence" value="ECO:0007669"/>
    <property type="project" value="TreeGrafter"/>
</dbReference>
<evidence type="ECO:0000256" key="4">
    <source>
        <dbReference type="ARBA" id="ARBA00023242"/>
    </source>
</evidence>
<dbReference type="AlphaFoldDB" id="A0A6B2KWQ8"/>
<protein>
    <recommendedName>
        <fullName evidence="8">Nucleoporin Nup133/Nup155-like N-terminal domain-containing protein</fullName>
    </recommendedName>
</protein>
<reference evidence="7" key="1">
    <citation type="journal article" date="2020" name="J. Eukaryot. Microbiol.">
        <title>De novo Sequencing, Assembly and Annotation of the Transcriptome for the Free-Living Testate Amoeba Arcella intermedia.</title>
        <authorList>
            <person name="Ribeiro G.M."/>
            <person name="Porfirio-Sousa A.L."/>
            <person name="Maurer-Alcala X.X."/>
            <person name="Katz L.A."/>
            <person name="Lahr D.J.G."/>
        </authorList>
    </citation>
    <scope>NUCLEOTIDE SEQUENCE</scope>
</reference>
<dbReference type="Gene3D" id="1.25.40.450">
    <property type="entry name" value="Nucleoporin, helical domain, N-terminal subdomain"/>
    <property type="match status" value="1"/>
</dbReference>
<evidence type="ECO:0000256" key="2">
    <source>
        <dbReference type="ARBA" id="ARBA00007373"/>
    </source>
</evidence>
<dbReference type="InterPro" id="IPR042538">
    <property type="entry name" value="Nucleoporin_Nup155_C_3"/>
</dbReference>
<evidence type="ECO:0000256" key="1">
    <source>
        <dbReference type="ARBA" id="ARBA00004123"/>
    </source>
</evidence>
<dbReference type="InterPro" id="IPR042537">
    <property type="entry name" value="Nucleoporin_Nup155_C_2"/>
</dbReference>
<name>A0A6B2KWQ8_9EUKA</name>
<dbReference type="GO" id="GO:0036228">
    <property type="term" value="P:protein localization to nuclear inner membrane"/>
    <property type="evidence" value="ECO:0007669"/>
    <property type="project" value="TreeGrafter"/>
</dbReference>
<dbReference type="Gene3D" id="1.20.120.1880">
    <property type="entry name" value="Nucleoporin, helical C-terminal domain"/>
    <property type="match status" value="1"/>
</dbReference>
<evidence type="ECO:0000259" key="6">
    <source>
        <dbReference type="Pfam" id="PF08801"/>
    </source>
</evidence>
<proteinExistence type="inferred from homology"/>
<dbReference type="Gene3D" id="1.25.40.440">
    <property type="entry name" value="Nucleoporin, helical domain, central subdomain"/>
    <property type="match status" value="1"/>
</dbReference>
<dbReference type="GO" id="GO:0000972">
    <property type="term" value="P:transcription-dependent tethering of RNA polymerase II gene DNA at nuclear periphery"/>
    <property type="evidence" value="ECO:0007669"/>
    <property type="project" value="TreeGrafter"/>
</dbReference>